<dbReference type="AlphaFoldDB" id="A0A6A5XCE1"/>
<dbReference type="EMBL" id="ML978076">
    <property type="protein sequence ID" value="KAF2010579.1"/>
    <property type="molecule type" value="Genomic_DNA"/>
</dbReference>
<dbReference type="OrthoDB" id="3748138at2759"/>
<dbReference type="PROSITE" id="PS50304">
    <property type="entry name" value="TUDOR"/>
    <property type="match status" value="1"/>
</dbReference>
<dbReference type="GeneID" id="54287564"/>
<evidence type="ECO:0000259" key="1">
    <source>
        <dbReference type="PROSITE" id="PS50304"/>
    </source>
</evidence>
<feature type="domain" description="Tudor" evidence="1">
    <location>
        <begin position="511"/>
        <end position="565"/>
    </location>
</feature>
<protein>
    <recommendedName>
        <fullName evidence="1">Tudor domain-containing protein</fullName>
    </recommendedName>
</protein>
<dbReference type="Proteomes" id="UP000799778">
    <property type="component" value="Unassembled WGS sequence"/>
</dbReference>
<accession>A0A6A5XCE1</accession>
<reference evidence="2" key="1">
    <citation type="journal article" date="2020" name="Stud. Mycol.">
        <title>101 Dothideomycetes genomes: a test case for predicting lifestyles and emergence of pathogens.</title>
        <authorList>
            <person name="Haridas S."/>
            <person name="Albert R."/>
            <person name="Binder M."/>
            <person name="Bloem J."/>
            <person name="Labutti K."/>
            <person name="Salamov A."/>
            <person name="Andreopoulos B."/>
            <person name="Baker S."/>
            <person name="Barry K."/>
            <person name="Bills G."/>
            <person name="Bluhm B."/>
            <person name="Cannon C."/>
            <person name="Castanera R."/>
            <person name="Culley D."/>
            <person name="Daum C."/>
            <person name="Ezra D."/>
            <person name="Gonzalez J."/>
            <person name="Henrissat B."/>
            <person name="Kuo A."/>
            <person name="Liang C."/>
            <person name="Lipzen A."/>
            <person name="Lutzoni F."/>
            <person name="Magnuson J."/>
            <person name="Mondo S."/>
            <person name="Nolan M."/>
            <person name="Ohm R."/>
            <person name="Pangilinan J."/>
            <person name="Park H.-J."/>
            <person name="Ramirez L."/>
            <person name="Alfaro M."/>
            <person name="Sun H."/>
            <person name="Tritt A."/>
            <person name="Yoshinaga Y."/>
            <person name="Zwiers L.-H."/>
            <person name="Turgeon B."/>
            <person name="Goodwin S."/>
            <person name="Spatafora J."/>
            <person name="Crous P."/>
            <person name="Grigoriev I."/>
        </authorList>
    </citation>
    <scope>NUCLEOTIDE SEQUENCE</scope>
    <source>
        <strain evidence="2">CBS 175.79</strain>
    </source>
</reference>
<keyword evidence="3" id="KW-1185">Reference proteome</keyword>
<dbReference type="InterPro" id="IPR002999">
    <property type="entry name" value="Tudor"/>
</dbReference>
<dbReference type="RefSeq" id="XP_033378918.1">
    <property type="nucleotide sequence ID" value="XM_033530167.1"/>
</dbReference>
<gene>
    <name evidence="2" type="ORF">BU24DRAFT_436678</name>
</gene>
<proteinExistence type="predicted"/>
<evidence type="ECO:0000313" key="3">
    <source>
        <dbReference type="Proteomes" id="UP000799778"/>
    </source>
</evidence>
<sequence length="625" mass="70243">MSVGDILGIVTVLIKVGVDLYNRIDSIKQSPSELQLLTDQLEVLLKVLKESENDIRADSSGFTRMLNILKSIQESYNKCARILGVDFAGTIVATQKTAINGKSFTKRVVIFARIPSILDEIRDKAAQLDKISSILAISVLSEVRKHQKELSGKDSHKSLVPIDTTLHDELLALNLSTGFASIDRMVEKLMNEYYQAQNPEGASFWKDRFQKSKLYASALRYETFYISWARFVHEVETSFLLKMMPTGIFETGNIDYIRLQGSRYSIHQSGTRCLSTIRPLWLPALRSALDHLHKGYVKPEDYFDLIHGCSLYDALRRLVLEGAGYGTLIECERASADLPLPAAIESPSDHIGWISAQIVAVPTPDELGIITVREAMESSNNDHFGYFNESPGDNHVYVRYLQTGQIERKSLSRQVRPVGSISVGAELSVRRDLDSGDYAWSCDLRITEFKACRGGEYIITACNRSTSVEFSTRPLKHSSDDVFHGNENSSTSAIPEICCTLLGSSKVFIHPPKVGEKVQIESDGFWYDSRVTAMDGDEIEFVDWGNLPSNSDTNIEEAEHRVEMEAEEDDSFFFSEEQLTQLGKGSPRFWRPWQKHVNSDTIEAPVMYPVFKAAGRSFAYDCMKD</sequence>
<name>A0A6A5XCE1_9PLEO</name>
<evidence type="ECO:0000313" key="2">
    <source>
        <dbReference type="EMBL" id="KAF2010579.1"/>
    </source>
</evidence>
<organism evidence="2 3">
    <name type="scientific">Aaosphaeria arxii CBS 175.79</name>
    <dbReference type="NCBI Taxonomy" id="1450172"/>
    <lineage>
        <taxon>Eukaryota</taxon>
        <taxon>Fungi</taxon>
        <taxon>Dikarya</taxon>
        <taxon>Ascomycota</taxon>
        <taxon>Pezizomycotina</taxon>
        <taxon>Dothideomycetes</taxon>
        <taxon>Pleosporomycetidae</taxon>
        <taxon>Pleosporales</taxon>
        <taxon>Pleosporales incertae sedis</taxon>
        <taxon>Aaosphaeria</taxon>
    </lineage>
</organism>